<accession>A0A8S3RHH5</accession>
<sequence>MCVVEANEPRRRVLEPPRKITTNHLSKPQNGLTVLSGEDKGWVYVPIKIIVRNAVHKSIRKNVIGGCEYFGPGYYDLCSKSVAIAQSNGITYHGTYKSYIANDASIPQWVYAFVGVKNPGSGMSQAFISVTDKYYKPCEPFCLDIKAGKYRSCPGVISLTNKEPEMFSRTLMEVGW</sequence>
<gene>
    <name evidence="1" type="ORF">MEDL_22870</name>
</gene>
<keyword evidence="2" id="KW-1185">Reference proteome</keyword>
<protein>
    <submittedName>
        <fullName evidence="1">Uncharacterized protein</fullName>
    </submittedName>
</protein>
<evidence type="ECO:0000313" key="2">
    <source>
        <dbReference type="Proteomes" id="UP000683360"/>
    </source>
</evidence>
<dbReference type="AlphaFoldDB" id="A0A8S3RHH5"/>
<organism evidence="1 2">
    <name type="scientific">Mytilus edulis</name>
    <name type="common">Blue mussel</name>
    <dbReference type="NCBI Taxonomy" id="6550"/>
    <lineage>
        <taxon>Eukaryota</taxon>
        <taxon>Metazoa</taxon>
        <taxon>Spiralia</taxon>
        <taxon>Lophotrochozoa</taxon>
        <taxon>Mollusca</taxon>
        <taxon>Bivalvia</taxon>
        <taxon>Autobranchia</taxon>
        <taxon>Pteriomorphia</taxon>
        <taxon>Mytilida</taxon>
        <taxon>Mytiloidea</taxon>
        <taxon>Mytilidae</taxon>
        <taxon>Mytilinae</taxon>
        <taxon>Mytilus</taxon>
    </lineage>
</organism>
<dbReference type="OrthoDB" id="6132182at2759"/>
<reference evidence="1" key="1">
    <citation type="submission" date="2021-03" db="EMBL/GenBank/DDBJ databases">
        <authorList>
            <person name="Bekaert M."/>
        </authorList>
    </citation>
    <scope>NUCLEOTIDE SEQUENCE</scope>
</reference>
<name>A0A8S3RHH5_MYTED</name>
<proteinExistence type="predicted"/>
<comment type="caution">
    <text evidence="1">The sequence shown here is derived from an EMBL/GenBank/DDBJ whole genome shotgun (WGS) entry which is preliminary data.</text>
</comment>
<evidence type="ECO:0000313" key="1">
    <source>
        <dbReference type="EMBL" id="CAG2208695.1"/>
    </source>
</evidence>
<dbReference type="EMBL" id="CAJPWZ010001117">
    <property type="protein sequence ID" value="CAG2208695.1"/>
    <property type="molecule type" value="Genomic_DNA"/>
</dbReference>
<dbReference type="Proteomes" id="UP000683360">
    <property type="component" value="Unassembled WGS sequence"/>
</dbReference>